<proteinExistence type="inferred from homology"/>
<evidence type="ECO:0000256" key="2">
    <source>
        <dbReference type="ARBA" id="ARBA00007613"/>
    </source>
</evidence>
<dbReference type="PANTHER" id="PTHR30026:SF20">
    <property type="entry name" value="OUTER MEMBRANE PROTEIN TOLC"/>
    <property type="match status" value="1"/>
</dbReference>
<keyword evidence="6" id="KW-0472">Membrane</keyword>
<dbReference type="Proteomes" id="UP000829517">
    <property type="component" value="Unassembled WGS sequence"/>
</dbReference>
<dbReference type="Gene3D" id="1.20.1600.10">
    <property type="entry name" value="Outer membrane efflux proteins (OEP)"/>
    <property type="match status" value="1"/>
</dbReference>
<keyword evidence="5" id="KW-0812">Transmembrane</keyword>
<keyword evidence="4" id="KW-1134">Transmembrane beta strand</keyword>
<evidence type="ECO:0000256" key="1">
    <source>
        <dbReference type="ARBA" id="ARBA00004442"/>
    </source>
</evidence>
<accession>A0ABS9J7C9</accession>
<dbReference type="PANTHER" id="PTHR30026">
    <property type="entry name" value="OUTER MEMBRANE PROTEIN TOLC"/>
    <property type="match status" value="1"/>
</dbReference>
<dbReference type="SUPFAM" id="SSF56954">
    <property type="entry name" value="Outer membrane efflux proteins (OEP)"/>
    <property type="match status" value="1"/>
</dbReference>
<evidence type="ECO:0000256" key="7">
    <source>
        <dbReference type="ARBA" id="ARBA00023237"/>
    </source>
</evidence>
<evidence type="ECO:0000313" key="9">
    <source>
        <dbReference type="Proteomes" id="UP000829517"/>
    </source>
</evidence>
<dbReference type="EMBL" id="JAETXX010000016">
    <property type="protein sequence ID" value="MCF8716341.1"/>
    <property type="molecule type" value="Genomic_DNA"/>
</dbReference>
<evidence type="ECO:0000256" key="6">
    <source>
        <dbReference type="ARBA" id="ARBA00023136"/>
    </source>
</evidence>
<comment type="subcellular location">
    <subcellularLocation>
        <location evidence="1">Cell outer membrane</location>
    </subcellularLocation>
</comment>
<gene>
    <name evidence="8" type="ORF">JM658_16040</name>
</gene>
<dbReference type="Pfam" id="PF02321">
    <property type="entry name" value="OEP"/>
    <property type="match status" value="1"/>
</dbReference>
<reference evidence="8 9" key="1">
    <citation type="submission" date="2021-01" db="EMBL/GenBank/DDBJ databases">
        <title>Genome sequencing of Joostella atrarenae M1-2 (= KCTC 23194).</title>
        <authorList>
            <person name="Zakaria M.R."/>
            <person name="Lam M.Q."/>
            <person name="Chong C.S."/>
        </authorList>
    </citation>
    <scope>NUCLEOTIDE SEQUENCE [LARGE SCALE GENOMIC DNA]</scope>
    <source>
        <strain evidence="8 9">M1-2</strain>
    </source>
</reference>
<evidence type="ECO:0000313" key="8">
    <source>
        <dbReference type="EMBL" id="MCF8716341.1"/>
    </source>
</evidence>
<keyword evidence="9" id="KW-1185">Reference proteome</keyword>
<evidence type="ECO:0000256" key="4">
    <source>
        <dbReference type="ARBA" id="ARBA00022452"/>
    </source>
</evidence>
<keyword evidence="3" id="KW-0813">Transport</keyword>
<evidence type="ECO:0000256" key="5">
    <source>
        <dbReference type="ARBA" id="ARBA00022692"/>
    </source>
</evidence>
<sequence>MCKINYPILLIVFFFFCYGFGQERDEFLTLKEVLKIASHSTLDALKAKQIYNANYWEYRSFEAQLFPHVSLELQPFTYNRSFIKRYDQDNNIDVFRLQENLNTFSEVSITQNIMATGAKVYLSSTMNRLVNYSDVKVIDYNVTPIRIGIYQPLMAFNDLKWQHKTSDLEYQKAKKEYIYQQQEIKLKTLSYFFEWVMAYTKVEMIKENKMNSERLYEIGKKRYDLGSIEKDELLNLELQAITSKTGLNKALQELNEIVSDFNLFLGEVDISKFKPELPVMIKKLRIEKSKAEHYAKENNPELLNIAIREINAARDLDQVIKENRFDLALNLSYGLNQQADNIEDAYSNFLDEQIVAIQLKMPLLDWGERKGRIKMAKNQLEVEEIQIQQDEIDIKRELKLALNNFNMQEEQVLVALRAKEISHESYEITEKRFLSGKVDYLRLNSAREAWQGATEQYIQQIASYWTSYYNVQKMTLYDFINESNLVNQPDLMEK</sequence>
<dbReference type="RefSeq" id="WP_236960673.1">
    <property type="nucleotide sequence ID" value="NZ_JAETXX010000016.1"/>
</dbReference>
<name>A0ABS9J7C9_9FLAO</name>
<comment type="caution">
    <text evidence="8">The sequence shown here is derived from an EMBL/GenBank/DDBJ whole genome shotgun (WGS) entry which is preliminary data.</text>
</comment>
<protein>
    <submittedName>
        <fullName evidence="8">TolC family protein</fullName>
    </submittedName>
</protein>
<dbReference type="InterPro" id="IPR051906">
    <property type="entry name" value="TolC-like"/>
</dbReference>
<evidence type="ECO:0000256" key="3">
    <source>
        <dbReference type="ARBA" id="ARBA00022448"/>
    </source>
</evidence>
<comment type="similarity">
    <text evidence="2">Belongs to the outer membrane factor (OMF) (TC 1.B.17) family.</text>
</comment>
<organism evidence="8 9">
    <name type="scientific">Joostella atrarenae</name>
    <dbReference type="NCBI Taxonomy" id="679257"/>
    <lineage>
        <taxon>Bacteria</taxon>
        <taxon>Pseudomonadati</taxon>
        <taxon>Bacteroidota</taxon>
        <taxon>Flavobacteriia</taxon>
        <taxon>Flavobacteriales</taxon>
        <taxon>Flavobacteriaceae</taxon>
        <taxon>Joostella</taxon>
    </lineage>
</organism>
<keyword evidence="7" id="KW-0998">Cell outer membrane</keyword>
<dbReference type="InterPro" id="IPR003423">
    <property type="entry name" value="OMP_efflux"/>
</dbReference>